<evidence type="ECO:0000256" key="1">
    <source>
        <dbReference type="SAM" id="Phobius"/>
    </source>
</evidence>
<feature type="transmembrane region" description="Helical" evidence="1">
    <location>
        <begin position="108"/>
        <end position="130"/>
    </location>
</feature>
<keyword evidence="1" id="KW-1133">Transmembrane helix</keyword>
<organism evidence="2 3">
    <name type="scientific">Fretibacterium fastidiosum</name>
    <dbReference type="NCBI Taxonomy" id="651822"/>
    <lineage>
        <taxon>Bacteria</taxon>
        <taxon>Thermotogati</taxon>
        <taxon>Synergistota</taxon>
        <taxon>Synergistia</taxon>
        <taxon>Synergistales</taxon>
        <taxon>Aminobacteriaceae</taxon>
        <taxon>Fretibacterium</taxon>
    </lineage>
</organism>
<keyword evidence="1" id="KW-0472">Membrane</keyword>
<reference evidence="2 3" key="2">
    <citation type="submission" date="2010-03" db="EMBL/GenBank/DDBJ databases">
        <authorList>
            <person name="Pajon A."/>
        </authorList>
    </citation>
    <scope>NUCLEOTIDE SEQUENCE [LARGE SCALE GENOMIC DNA]</scope>
    <source>
        <strain evidence="2 3">SGP1</strain>
    </source>
</reference>
<dbReference type="RefSeq" id="WP_015557105.1">
    <property type="nucleotide sequence ID" value="NC_021038.1"/>
</dbReference>
<proteinExistence type="predicted"/>
<dbReference type="AlphaFoldDB" id="A0AB94IZ18"/>
<accession>A0AB94IZ18</accession>
<dbReference type="KEGG" id="sbr:SY1_22770"/>
<dbReference type="Proteomes" id="UP000008957">
    <property type="component" value="Chromosome"/>
</dbReference>
<feature type="transmembrane region" description="Helical" evidence="1">
    <location>
        <begin position="79"/>
        <end position="102"/>
    </location>
</feature>
<feature type="transmembrane region" description="Helical" evidence="1">
    <location>
        <begin position="12"/>
        <end position="33"/>
    </location>
</feature>
<reference evidence="3" key="1">
    <citation type="submission" date="2010-03" db="EMBL/GenBank/DDBJ databases">
        <title>The genome sequence of Synergistetes sp. SGP1.</title>
        <authorList>
            <consortium name="metaHIT consortium -- http://www.metahit.eu/"/>
            <person name="Pajon A."/>
            <person name="Turner K."/>
            <person name="Parkhill J."/>
            <person name="Wade W."/>
            <person name="Vartoukian S."/>
        </authorList>
    </citation>
    <scope>NUCLEOTIDE SEQUENCE [LARGE SCALE GENOMIC DNA]</scope>
    <source>
        <strain evidence="3">SGP1</strain>
    </source>
</reference>
<name>A0AB94IZ18_9BACT</name>
<keyword evidence="3" id="KW-1185">Reference proteome</keyword>
<evidence type="ECO:0000313" key="2">
    <source>
        <dbReference type="EMBL" id="CBL28959.1"/>
    </source>
</evidence>
<evidence type="ECO:0000313" key="3">
    <source>
        <dbReference type="Proteomes" id="UP000008957"/>
    </source>
</evidence>
<keyword evidence="1" id="KW-0812">Transmembrane</keyword>
<dbReference type="EMBL" id="FP929056">
    <property type="protein sequence ID" value="CBL28959.1"/>
    <property type="molecule type" value="Genomic_DNA"/>
</dbReference>
<gene>
    <name evidence="2" type="ORF">SY1_22770</name>
</gene>
<feature type="transmembrane region" description="Helical" evidence="1">
    <location>
        <begin position="45"/>
        <end position="67"/>
    </location>
</feature>
<protein>
    <submittedName>
        <fullName evidence="2">Uncharacterized protein</fullName>
    </submittedName>
</protein>
<sequence length="249" mass="26818">MSIKSAIDKLHQAFNLVLAFSLIAVTAGVFIFFLTTPEERGTTFWISMVSLAFALILGLLFSSKVALSDGREAPGNFSHLIVVAAYFIFVVGASIANVYLHFSTTTYFLIHVGGAAAFLLPLLLIHMAMLKPGGADRRDQREGRLSLSLKASHLQDLVKNLEFSLNLPGEDFSPLLRLADSLQYADPTPASRSTENVLIGALSALDGAVAALTNGTEADRVEKWQAVLAACHAAESALKQRNMEVINAK</sequence>